<dbReference type="InterPro" id="IPR020843">
    <property type="entry name" value="ER"/>
</dbReference>
<dbReference type="InterPro" id="IPR002364">
    <property type="entry name" value="Quin_OxRdtase/zeta-crystal_CS"/>
</dbReference>
<protein>
    <submittedName>
        <fullName evidence="4">Zinc-binding oxidoreductase</fullName>
    </submittedName>
</protein>
<dbReference type="RefSeq" id="WP_225271748.1">
    <property type="nucleotide sequence ID" value="NZ_CP084058.1"/>
</dbReference>
<proteinExistence type="predicted"/>
<dbReference type="InterPro" id="IPR036291">
    <property type="entry name" value="NAD(P)-bd_dom_sf"/>
</dbReference>
<dbReference type="PROSITE" id="PS01162">
    <property type="entry name" value="QOR_ZETA_CRYSTAL"/>
    <property type="match status" value="1"/>
</dbReference>
<dbReference type="SUPFAM" id="SSF51735">
    <property type="entry name" value="NAD(P)-binding Rossmann-fold domains"/>
    <property type="match status" value="2"/>
</dbReference>
<dbReference type="AlphaFoldDB" id="A0A1M4E115"/>
<feature type="domain" description="Enoyl reductase (ER)" evidence="3">
    <location>
        <begin position="336"/>
        <end position="605"/>
    </location>
</feature>
<dbReference type="InterPro" id="IPR013154">
    <property type="entry name" value="ADH-like_N"/>
</dbReference>
<dbReference type="SUPFAM" id="SSF50129">
    <property type="entry name" value="GroES-like"/>
    <property type="match status" value="1"/>
</dbReference>
<gene>
    <name evidence="4" type="ORF">BN4615_P1999</name>
</gene>
<feature type="compositionally biased region" description="Low complexity" evidence="2">
    <location>
        <begin position="313"/>
        <end position="322"/>
    </location>
</feature>
<name>A0A1M4E115_9ACTN</name>
<evidence type="ECO:0000256" key="2">
    <source>
        <dbReference type="SAM" id="MobiDB-lite"/>
    </source>
</evidence>
<dbReference type="Pfam" id="PF00107">
    <property type="entry name" value="ADH_zinc_N"/>
    <property type="match status" value="1"/>
</dbReference>
<dbReference type="GO" id="GO:0008270">
    <property type="term" value="F:zinc ion binding"/>
    <property type="evidence" value="ECO:0007669"/>
    <property type="project" value="InterPro"/>
</dbReference>
<dbReference type="EMBL" id="LT559118">
    <property type="protein sequence ID" value="SBO92485.1"/>
    <property type="molecule type" value="Genomic_DNA"/>
</dbReference>
<sequence length="608" mass="63456">MEQVLVTGATGTVGRHAVALLREAGAEVLTLSGRDGDLRDPATFPPLGGVTSVLLVWPFATAEGAPEVLRALAGRRVVYLSSAARRAGEREVERLIEEVAGEAAGKAARDPAREAALDAAGDATGEWTFLRPHAFAANALRWARQVRAGVVRGAYGAAGMPVVHERDVAAVAVRALLEAGHHGKTYTLTGPETLSQADQVRIISEVTGIPARWEELAPEQAHRAMVAQGWPPVVADEVLRAQAALVPAPVPVSPAVEEVTEAAPRSFREWAEEHADAFREWAEEHADAFRTAPRPARPSGDARRAHVGSDTHPANGARPAPGAAPLMRAARIHSFGDASVIRLDDLPIPRPGPGEVLIEVAATSFNPSEIGLRAGLLPEVFQAPLPHTLGWDVSGTILETGAHVTTFTPGDRVFGMVSGAAAEYVIAPADALAKAPKTIPLADAAAVPVAGLTAWQAIHEHARLTPGQRVLVNGAGGGVGLFAVQLAKLAGARVLATASPRSAAAVARLGADEVIDYTTAPLPTDVDVLLNLIPDAPQPARTTVSIAGGAGHFVMRYDPAHLTTLATLIDDGALKVEIAESHPLPDLAELHRRAEAGDLRGKVTVLMA</sequence>
<feature type="compositionally biased region" description="Basic and acidic residues" evidence="2">
    <location>
        <begin position="300"/>
        <end position="309"/>
    </location>
</feature>
<dbReference type="InterPro" id="IPR013149">
    <property type="entry name" value="ADH-like_C"/>
</dbReference>
<dbReference type="InterPro" id="IPR050700">
    <property type="entry name" value="YIM1/Zinc_Alcohol_DH_Fams"/>
</dbReference>
<dbReference type="Pfam" id="PF13602">
    <property type="entry name" value="ADH_zinc_N_2"/>
    <property type="match status" value="1"/>
</dbReference>
<accession>A0A1M4E115</accession>
<dbReference type="InterPro" id="IPR011032">
    <property type="entry name" value="GroES-like_sf"/>
</dbReference>
<dbReference type="Gene3D" id="3.90.180.10">
    <property type="entry name" value="Medium-chain alcohol dehydrogenases, catalytic domain"/>
    <property type="match status" value="1"/>
</dbReference>
<dbReference type="GO" id="GO:0016491">
    <property type="term" value="F:oxidoreductase activity"/>
    <property type="evidence" value="ECO:0007669"/>
    <property type="project" value="UniProtKB-KW"/>
</dbReference>
<organism evidence="4">
    <name type="scientific">Nonomuraea gerenzanensis</name>
    <dbReference type="NCBI Taxonomy" id="93944"/>
    <lineage>
        <taxon>Bacteria</taxon>
        <taxon>Bacillati</taxon>
        <taxon>Actinomycetota</taxon>
        <taxon>Actinomycetes</taxon>
        <taxon>Streptosporangiales</taxon>
        <taxon>Streptosporangiaceae</taxon>
        <taxon>Nonomuraea</taxon>
    </lineage>
</organism>
<evidence type="ECO:0000313" key="4">
    <source>
        <dbReference type="EMBL" id="SBO92485.1"/>
    </source>
</evidence>
<evidence type="ECO:0000256" key="1">
    <source>
        <dbReference type="ARBA" id="ARBA00023002"/>
    </source>
</evidence>
<dbReference type="Pfam" id="PF08240">
    <property type="entry name" value="ADH_N"/>
    <property type="match status" value="1"/>
</dbReference>
<dbReference type="SMART" id="SM00829">
    <property type="entry name" value="PKS_ER"/>
    <property type="match status" value="1"/>
</dbReference>
<keyword evidence="1" id="KW-0560">Oxidoreductase</keyword>
<dbReference type="CDD" id="cd05289">
    <property type="entry name" value="MDR_like_2"/>
    <property type="match status" value="1"/>
</dbReference>
<evidence type="ECO:0000259" key="3">
    <source>
        <dbReference type="SMART" id="SM00829"/>
    </source>
</evidence>
<reference evidence="4" key="1">
    <citation type="submission" date="2016-04" db="EMBL/GenBank/DDBJ databases">
        <authorList>
            <person name="Evans L.H."/>
            <person name="Alamgir A."/>
            <person name="Owens N."/>
            <person name="Weber N.D."/>
            <person name="Virtaneva K."/>
            <person name="Barbian K."/>
            <person name="Babar A."/>
            <person name="Rosenke K."/>
        </authorList>
    </citation>
    <scope>NUCLEOTIDE SEQUENCE</scope>
    <source>
        <strain evidence="4">Nono1</strain>
    </source>
</reference>
<dbReference type="Gene3D" id="3.40.50.720">
    <property type="entry name" value="NAD(P)-binding Rossmann-like Domain"/>
    <property type="match status" value="2"/>
</dbReference>
<feature type="region of interest" description="Disordered" evidence="2">
    <location>
        <begin position="285"/>
        <end position="322"/>
    </location>
</feature>
<dbReference type="PANTHER" id="PTHR11695">
    <property type="entry name" value="ALCOHOL DEHYDROGENASE RELATED"/>
    <property type="match status" value="1"/>
</dbReference>
<dbReference type="PANTHER" id="PTHR11695:SF294">
    <property type="entry name" value="RETICULON-4-INTERACTING PROTEIN 1, MITOCHONDRIAL"/>
    <property type="match status" value="1"/>
</dbReference>